<organism evidence="1 2">
    <name type="scientific">Methanosarcina barkeri str. Wiesmoor</name>
    <dbReference type="NCBI Taxonomy" id="1434109"/>
    <lineage>
        <taxon>Archaea</taxon>
        <taxon>Methanobacteriati</taxon>
        <taxon>Methanobacteriota</taxon>
        <taxon>Stenosarchaea group</taxon>
        <taxon>Methanomicrobia</taxon>
        <taxon>Methanosarcinales</taxon>
        <taxon>Methanosarcinaceae</taxon>
        <taxon>Methanosarcina</taxon>
    </lineage>
</organism>
<gene>
    <name evidence="1" type="ORF">MSBRW_2748</name>
</gene>
<dbReference type="KEGG" id="mbw:MSBRW_2748"/>
<dbReference type="AlphaFoldDB" id="A0A0E3LLW9"/>
<dbReference type="EMBL" id="CP009526">
    <property type="protein sequence ID" value="AKB52001.1"/>
    <property type="molecule type" value="Genomic_DNA"/>
</dbReference>
<protein>
    <submittedName>
        <fullName evidence="1">Uncharacterized protein</fullName>
    </submittedName>
</protein>
<accession>A0A0E3LLW9</accession>
<sequence length="78" mass="7812">MHLGTYSIGPDYLQGIGVKAVQGTTAAHIHTIVVHGRGGSGATRHRPGALYALDEGTSAGVESYIVAGGTGSEVQPPG</sequence>
<reference evidence="1 2" key="1">
    <citation type="submission" date="2014-07" db="EMBL/GenBank/DDBJ databases">
        <title>Methanogenic archaea and the global carbon cycle.</title>
        <authorList>
            <person name="Henriksen J.R."/>
            <person name="Luke J."/>
            <person name="Reinhart S."/>
            <person name="Benedict M.N."/>
            <person name="Youngblut N.D."/>
            <person name="Metcalf M.E."/>
            <person name="Whitaker R.J."/>
            <person name="Metcalf W.W."/>
        </authorList>
    </citation>
    <scope>NUCLEOTIDE SEQUENCE [LARGE SCALE GENOMIC DNA]</scope>
    <source>
        <strain evidence="1 2">Wiesmoor</strain>
    </source>
</reference>
<evidence type="ECO:0000313" key="1">
    <source>
        <dbReference type="EMBL" id="AKB52001.1"/>
    </source>
</evidence>
<name>A0A0E3LLW9_METBA</name>
<dbReference type="HOGENOM" id="CLU_2613605_0_0_2"/>
<dbReference type="Proteomes" id="UP000033038">
    <property type="component" value="Chromosome"/>
</dbReference>
<proteinExistence type="predicted"/>
<evidence type="ECO:0000313" key="2">
    <source>
        <dbReference type="Proteomes" id="UP000033038"/>
    </source>
</evidence>